<dbReference type="Pfam" id="PF13843">
    <property type="entry name" value="DDE_Tnp_1_7"/>
    <property type="match status" value="1"/>
</dbReference>
<dbReference type="OrthoDB" id="6273946at2759"/>
<dbReference type="InterPro" id="IPR036056">
    <property type="entry name" value="Fibrinogen-like_C"/>
</dbReference>
<name>A0A8S3U0G6_MYTED</name>
<proteinExistence type="predicted"/>
<sequence>MRFTMYECMNPVCKKTVQLQNSHFGKRTDFKLWNINNKKKQTSDGYSIEGEDNGNESEIDVVLVSEEEDTIDDEIVQDQEDGNDMNEIIWSEANQDVNVRQFNESTGPQNRYDKLTCQETNLNATRKQQLAGRNDTNWTETDFAEMSAYLGILILMGIIQVPDYKFLWSTNKFLASGGVKDVMPVKRYEKLTQYLHVNEPEADSTDKLARIRPILDSVLERCRVANKPRQNQSIDEAMIPYKGRFSAKQYVPSKPVKWGIKVWMRCDTTSGSLKVYRSEIHMRLTMWFGLVLVLLLAKTYADGKLTSTSDSGVCFYGKTAERVLSILATGKYRSLLPSGPHVRDCSDLDRKHYKSGVYKIFPAGGAGFKAYCDMETDGGGWTVFQRRQDGKVDFYRGWEDYVNGFGHFNTEFWLGNDKLYKLTSRGQYELRVNLEDFNGDKAYAKYSNFYIGDKSTNYKLTVNGYSGTAGDSLKRHNDHAFSTKDKDNDSHSSVNCAENYKGAWWYNNCHDSNLNGLYVGNKKDSKGMRWSQWKGSQSMKTTSMMIRRKRL</sequence>
<dbReference type="Proteomes" id="UP000683360">
    <property type="component" value="Unassembled WGS sequence"/>
</dbReference>
<dbReference type="EMBL" id="CAJPWZ010002375">
    <property type="protein sequence ID" value="CAG2237114.1"/>
    <property type="molecule type" value="Genomic_DNA"/>
</dbReference>
<dbReference type="InterPro" id="IPR050373">
    <property type="entry name" value="Fibrinogen_C-term_domain"/>
</dbReference>
<evidence type="ECO:0000256" key="1">
    <source>
        <dbReference type="ARBA" id="ARBA00023157"/>
    </source>
</evidence>
<dbReference type="SUPFAM" id="SSF56496">
    <property type="entry name" value="Fibrinogen C-terminal domain-like"/>
    <property type="match status" value="1"/>
</dbReference>
<feature type="domain" description="Fibrinogen C-terminal" evidence="2">
    <location>
        <begin position="336"/>
        <end position="550"/>
    </location>
</feature>
<dbReference type="PROSITE" id="PS51406">
    <property type="entry name" value="FIBRINOGEN_C_2"/>
    <property type="match status" value="1"/>
</dbReference>
<evidence type="ECO:0000313" key="4">
    <source>
        <dbReference type="Proteomes" id="UP000683360"/>
    </source>
</evidence>
<dbReference type="InterPro" id="IPR002181">
    <property type="entry name" value="Fibrinogen_a/b/g_C_dom"/>
</dbReference>
<dbReference type="PANTHER" id="PTHR19143">
    <property type="entry name" value="FIBRINOGEN/TENASCIN/ANGIOPOEITIN"/>
    <property type="match status" value="1"/>
</dbReference>
<dbReference type="FunFam" id="3.90.215.10:FF:000001">
    <property type="entry name" value="Tenascin isoform 1"/>
    <property type="match status" value="1"/>
</dbReference>
<dbReference type="InterPro" id="IPR014716">
    <property type="entry name" value="Fibrinogen_a/b/g_C_1"/>
</dbReference>
<dbReference type="AlphaFoldDB" id="A0A8S3U0G6"/>
<dbReference type="InterPro" id="IPR020837">
    <property type="entry name" value="Fibrinogen_CS"/>
</dbReference>
<dbReference type="NCBIfam" id="NF040941">
    <property type="entry name" value="GGGWT_bact"/>
    <property type="match status" value="1"/>
</dbReference>
<evidence type="ECO:0000313" key="3">
    <source>
        <dbReference type="EMBL" id="CAG2237114.1"/>
    </source>
</evidence>
<keyword evidence="4" id="KW-1185">Reference proteome</keyword>
<dbReference type="PANTHER" id="PTHR19143:SF458">
    <property type="entry name" value="FIBRINOGEN C-TERMINAL DOMAIN-CONTAINING PROTEIN-RELATED"/>
    <property type="match status" value="1"/>
</dbReference>
<gene>
    <name evidence="3" type="ORF">MEDL_49581</name>
</gene>
<dbReference type="Pfam" id="PF00147">
    <property type="entry name" value="Fibrinogen_C"/>
    <property type="match status" value="1"/>
</dbReference>
<protein>
    <recommendedName>
        <fullName evidence="2">Fibrinogen C-terminal domain-containing protein</fullName>
    </recommendedName>
</protein>
<dbReference type="Gene3D" id="3.90.215.10">
    <property type="entry name" value="Gamma Fibrinogen, chain A, domain 1"/>
    <property type="match status" value="1"/>
</dbReference>
<dbReference type="PROSITE" id="PS00514">
    <property type="entry name" value="FIBRINOGEN_C_1"/>
    <property type="match status" value="1"/>
</dbReference>
<organism evidence="3 4">
    <name type="scientific">Mytilus edulis</name>
    <name type="common">Blue mussel</name>
    <dbReference type="NCBI Taxonomy" id="6550"/>
    <lineage>
        <taxon>Eukaryota</taxon>
        <taxon>Metazoa</taxon>
        <taxon>Spiralia</taxon>
        <taxon>Lophotrochozoa</taxon>
        <taxon>Mollusca</taxon>
        <taxon>Bivalvia</taxon>
        <taxon>Autobranchia</taxon>
        <taxon>Pteriomorphia</taxon>
        <taxon>Mytilida</taxon>
        <taxon>Mytiloidea</taxon>
        <taxon>Mytilidae</taxon>
        <taxon>Mytilinae</taxon>
        <taxon>Mytilus</taxon>
    </lineage>
</organism>
<evidence type="ECO:0000259" key="2">
    <source>
        <dbReference type="PROSITE" id="PS51406"/>
    </source>
</evidence>
<keyword evidence="1" id="KW-1015">Disulfide bond</keyword>
<dbReference type="SMART" id="SM00186">
    <property type="entry name" value="FBG"/>
    <property type="match status" value="1"/>
</dbReference>
<reference evidence="3" key="1">
    <citation type="submission" date="2021-03" db="EMBL/GenBank/DDBJ databases">
        <authorList>
            <person name="Bekaert M."/>
        </authorList>
    </citation>
    <scope>NUCLEOTIDE SEQUENCE</scope>
</reference>
<dbReference type="CDD" id="cd00087">
    <property type="entry name" value="FReD"/>
    <property type="match status" value="1"/>
</dbReference>
<dbReference type="InterPro" id="IPR029526">
    <property type="entry name" value="PGBD"/>
</dbReference>
<accession>A0A8S3U0G6</accession>
<dbReference type="GO" id="GO:0005615">
    <property type="term" value="C:extracellular space"/>
    <property type="evidence" value="ECO:0007669"/>
    <property type="project" value="TreeGrafter"/>
</dbReference>
<comment type="caution">
    <text evidence="3">The sequence shown here is derived from an EMBL/GenBank/DDBJ whole genome shotgun (WGS) entry which is preliminary data.</text>
</comment>